<name>A0ABP5M6Q9_9ACTN</name>
<sequence>MPTRRQRPKESPALIAFGGQMRRMREAKGITQQSIADHANISKGQVSRIENGTRRATRAFVEVVDRLLEADGALIKLWLDLNRNGHPVPIWFDWPKIESDAATLVSWEPMLIAGLVQTPAYASALLRGNQEAVEARLSRQDVLTNNEGRVPTDLVLLVDEQALYRPVGTPETTRGQLEHLIEMSMLPNVTVQVVLASGEHDGNMGAFVVATMDDRSEVAYVETAIRAITTDDPTDLAMLTRTMIALRSRALTEDMSRDLMRKVIQERWT</sequence>
<dbReference type="CDD" id="cd00093">
    <property type="entry name" value="HTH_XRE"/>
    <property type="match status" value="1"/>
</dbReference>
<organism evidence="2 3">
    <name type="scientific">Actinomadura napierensis</name>
    <dbReference type="NCBI Taxonomy" id="267854"/>
    <lineage>
        <taxon>Bacteria</taxon>
        <taxon>Bacillati</taxon>
        <taxon>Actinomycetota</taxon>
        <taxon>Actinomycetes</taxon>
        <taxon>Streptosporangiales</taxon>
        <taxon>Thermomonosporaceae</taxon>
        <taxon>Actinomadura</taxon>
    </lineage>
</organism>
<accession>A0ABP5M6Q9</accession>
<evidence type="ECO:0000313" key="2">
    <source>
        <dbReference type="EMBL" id="GAA2160257.1"/>
    </source>
</evidence>
<gene>
    <name evidence="2" type="ORF">GCM10009727_73210</name>
</gene>
<dbReference type="InterPro" id="IPR001387">
    <property type="entry name" value="Cro/C1-type_HTH"/>
</dbReference>
<dbReference type="SMART" id="SM00530">
    <property type="entry name" value="HTH_XRE"/>
    <property type="match status" value="1"/>
</dbReference>
<dbReference type="EMBL" id="BAAAMR010000090">
    <property type="protein sequence ID" value="GAA2160257.1"/>
    <property type="molecule type" value="Genomic_DNA"/>
</dbReference>
<dbReference type="Proteomes" id="UP001501020">
    <property type="component" value="Unassembled WGS sequence"/>
</dbReference>
<comment type="caution">
    <text evidence="2">The sequence shown here is derived from an EMBL/GenBank/DDBJ whole genome shotgun (WGS) entry which is preliminary data.</text>
</comment>
<proteinExistence type="predicted"/>
<dbReference type="RefSeq" id="WP_344278290.1">
    <property type="nucleotide sequence ID" value="NZ_BAAAMR010000090.1"/>
</dbReference>
<dbReference type="Pfam" id="PF13560">
    <property type="entry name" value="HTH_31"/>
    <property type="match status" value="1"/>
</dbReference>
<protein>
    <submittedName>
        <fullName evidence="2">Helix-turn-helix transcriptional regulator</fullName>
    </submittedName>
</protein>
<keyword evidence="3" id="KW-1185">Reference proteome</keyword>
<feature type="domain" description="HTH cro/C1-type" evidence="1">
    <location>
        <begin position="21"/>
        <end position="75"/>
    </location>
</feature>
<evidence type="ECO:0000259" key="1">
    <source>
        <dbReference type="PROSITE" id="PS50943"/>
    </source>
</evidence>
<dbReference type="Pfam" id="PF19054">
    <property type="entry name" value="DUF5753"/>
    <property type="match status" value="1"/>
</dbReference>
<dbReference type="Gene3D" id="1.10.260.40">
    <property type="entry name" value="lambda repressor-like DNA-binding domains"/>
    <property type="match status" value="1"/>
</dbReference>
<dbReference type="PROSITE" id="PS50943">
    <property type="entry name" value="HTH_CROC1"/>
    <property type="match status" value="1"/>
</dbReference>
<evidence type="ECO:0000313" key="3">
    <source>
        <dbReference type="Proteomes" id="UP001501020"/>
    </source>
</evidence>
<dbReference type="InterPro" id="IPR043917">
    <property type="entry name" value="DUF5753"/>
</dbReference>
<dbReference type="InterPro" id="IPR010982">
    <property type="entry name" value="Lambda_DNA-bd_dom_sf"/>
</dbReference>
<reference evidence="3" key="1">
    <citation type="journal article" date="2019" name="Int. J. Syst. Evol. Microbiol.">
        <title>The Global Catalogue of Microorganisms (GCM) 10K type strain sequencing project: providing services to taxonomists for standard genome sequencing and annotation.</title>
        <authorList>
            <consortium name="The Broad Institute Genomics Platform"/>
            <consortium name="The Broad Institute Genome Sequencing Center for Infectious Disease"/>
            <person name="Wu L."/>
            <person name="Ma J."/>
        </authorList>
    </citation>
    <scope>NUCLEOTIDE SEQUENCE [LARGE SCALE GENOMIC DNA]</scope>
    <source>
        <strain evidence="3">JCM 13850</strain>
    </source>
</reference>
<dbReference type="SUPFAM" id="SSF47413">
    <property type="entry name" value="lambda repressor-like DNA-binding domains"/>
    <property type="match status" value="1"/>
</dbReference>